<comment type="caution">
    <text evidence="10">The sequence shown here is derived from an EMBL/GenBank/DDBJ whole genome shotgun (WGS) entry which is preliminary data.</text>
</comment>
<dbReference type="PROSITE" id="PS51257">
    <property type="entry name" value="PROKAR_LIPOPROTEIN"/>
    <property type="match status" value="1"/>
</dbReference>
<keyword evidence="3" id="KW-0175">Coiled coil</keyword>
<dbReference type="Pfam" id="PF25917">
    <property type="entry name" value="BSH_RND"/>
    <property type="match status" value="1"/>
</dbReference>
<dbReference type="Gene3D" id="2.40.50.100">
    <property type="match status" value="1"/>
</dbReference>
<dbReference type="NCBIfam" id="TIGR01730">
    <property type="entry name" value="RND_mfp"/>
    <property type="match status" value="1"/>
</dbReference>
<dbReference type="InterPro" id="IPR058625">
    <property type="entry name" value="MdtA-like_BSH"/>
</dbReference>
<proteinExistence type="inferred from homology"/>
<dbReference type="Gene3D" id="1.10.287.470">
    <property type="entry name" value="Helix hairpin bin"/>
    <property type="match status" value="1"/>
</dbReference>
<feature type="signal peptide" evidence="5">
    <location>
        <begin position="1"/>
        <end position="19"/>
    </location>
</feature>
<gene>
    <name evidence="10" type="ORF">DI564_01195</name>
</gene>
<comment type="subcellular location">
    <subcellularLocation>
        <location evidence="1">Cell inner membrane</location>
        <topology evidence="1">Lipid-anchor</topology>
    </subcellularLocation>
</comment>
<dbReference type="InterPro" id="IPR006143">
    <property type="entry name" value="RND_pump_MFP"/>
</dbReference>
<feature type="domain" description="Multidrug resistance protein MdtA-like beta-barrel" evidence="8">
    <location>
        <begin position="205"/>
        <end position="295"/>
    </location>
</feature>
<sequence>MNRIPRLLALALTCSALIACQKSQPPAAAPPPEVGVIQAQAQAVPLTRDLVGRLSPFRTADVRARVAGVLVKRVYAEGSDVKEGDVLFEIDPAPLKASLASAQAALSQAQAAATNAKAAANRARELIGKQYVSRSDLDNAEASERTTAAQVQQARAAVQTAQINLGYATVRAPIAGRAGQQQVTEGALVGQGTATLLTTIDQLDPVYANFTLSVADLDQLRQSAAGGAITLLEPNKAEVALTRQDGTPTGKTGVLDFSDVAVDPATGSVALRAQIANPDRTLLPGMYVTASLSLGQINRAYLIPQSVLQRDAQGAYVLVVGEGDKVERRPVKADTLRNDAWVVTDGLNDGERLVANGIQKARPGQPVRPVPADQAGAKPAQG</sequence>
<feature type="chain" id="PRO_5016154328" evidence="5">
    <location>
        <begin position="20"/>
        <end position="382"/>
    </location>
</feature>
<evidence type="ECO:0000256" key="4">
    <source>
        <dbReference type="SAM" id="MobiDB-lite"/>
    </source>
</evidence>
<evidence type="ECO:0000259" key="7">
    <source>
        <dbReference type="Pfam" id="PF25917"/>
    </source>
</evidence>
<dbReference type="InterPro" id="IPR058626">
    <property type="entry name" value="MdtA-like_b-barrel"/>
</dbReference>
<name>A0A2W5KS64_9GAMM</name>
<feature type="domain" description="Multidrug resistance protein MdtA-like C-terminal permuted SH3" evidence="9">
    <location>
        <begin position="300"/>
        <end position="360"/>
    </location>
</feature>
<feature type="domain" description="Multidrug resistance protein MdtA-like alpha-helical hairpin" evidence="6">
    <location>
        <begin position="99"/>
        <end position="168"/>
    </location>
</feature>
<evidence type="ECO:0000256" key="5">
    <source>
        <dbReference type="SAM" id="SignalP"/>
    </source>
</evidence>
<evidence type="ECO:0000256" key="3">
    <source>
        <dbReference type="SAM" id="Coils"/>
    </source>
</evidence>
<feature type="region of interest" description="Disordered" evidence="4">
    <location>
        <begin position="359"/>
        <end position="382"/>
    </location>
</feature>
<evidence type="ECO:0000259" key="6">
    <source>
        <dbReference type="Pfam" id="PF25876"/>
    </source>
</evidence>
<comment type="similarity">
    <text evidence="2">Belongs to the membrane fusion protein (MFP) (TC 8.A.1) family.</text>
</comment>
<dbReference type="EMBL" id="QFPO01000001">
    <property type="protein sequence ID" value="PZQ19886.1"/>
    <property type="molecule type" value="Genomic_DNA"/>
</dbReference>
<evidence type="ECO:0000313" key="10">
    <source>
        <dbReference type="EMBL" id="PZQ19886.1"/>
    </source>
</evidence>
<dbReference type="Gene3D" id="2.40.420.20">
    <property type="match status" value="1"/>
</dbReference>
<dbReference type="GO" id="GO:0046677">
    <property type="term" value="P:response to antibiotic"/>
    <property type="evidence" value="ECO:0007669"/>
    <property type="project" value="TreeGrafter"/>
</dbReference>
<evidence type="ECO:0000256" key="2">
    <source>
        <dbReference type="ARBA" id="ARBA00009477"/>
    </source>
</evidence>
<dbReference type="Gene3D" id="2.40.30.170">
    <property type="match status" value="1"/>
</dbReference>
<dbReference type="InterPro" id="IPR058627">
    <property type="entry name" value="MdtA-like_C"/>
</dbReference>
<dbReference type="GO" id="GO:0005886">
    <property type="term" value="C:plasma membrane"/>
    <property type="evidence" value="ECO:0007669"/>
    <property type="project" value="UniProtKB-SubCell"/>
</dbReference>
<dbReference type="Pfam" id="PF25967">
    <property type="entry name" value="RND-MFP_C"/>
    <property type="match status" value="1"/>
</dbReference>
<feature type="domain" description="Multidrug resistance protein MdtA-like barrel-sandwich hybrid" evidence="7">
    <location>
        <begin position="58"/>
        <end position="200"/>
    </location>
</feature>
<dbReference type="Proteomes" id="UP000249046">
    <property type="component" value="Unassembled WGS sequence"/>
</dbReference>
<organism evidence="10 11">
    <name type="scientific">Rhodanobacter denitrificans</name>
    <dbReference type="NCBI Taxonomy" id="666685"/>
    <lineage>
        <taxon>Bacteria</taxon>
        <taxon>Pseudomonadati</taxon>
        <taxon>Pseudomonadota</taxon>
        <taxon>Gammaproteobacteria</taxon>
        <taxon>Lysobacterales</taxon>
        <taxon>Rhodanobacteraceae</taxon>
        <taxon>Rhodanobacter</taxon>
    </lineage>
</organism>
<dbReference type="Pfam" id="PF25876">
    <property type="entry name" value="HH_MFP_RND"/>
    <property type="match status" value="1"/>
</dbReference>
<dbReference type="GO" id="GO:0022857">
    <property type="term" value="F:transmembrane transporter activity"/>
    <property type="evidence" value="ECO:0007669"/>
    <property type="project" value="InterPro"/>
</dbReference>
<accession>A0A2W5KS64</accession>
<dbReference type="Pfam" id="PF25944">
    <property type="entry name" value="Beta-barrel_RND"/>
    <property type="match status" value="1"/>
</dbReference>
<evidence type="ECO:0000259" key="8">
    <source>
        <dbReference type="Pfam" id="PF25944"/>
    </source>
</evidence>
<keyword evidence="5" id="KW-0732">Signal</keyword>
<dbReference type="InterPro" id="IPR058624">
    <property type="entry name" value="MdtA-like_HH"/>
</dbReference>
<dbReference type="AlphaFoldDB" id="A0A2W5KS64"/>
<protein>
    <submittedName>
        <fullName evidence="10">Efflux transporter periplasmic adaptor subunit</fullName>
    </submittedName>
</protein>
<dbReference type="FunFam" id="2.40.420.20:FF:000001">
    <property type="entry name" value="Efflux RND transporter periplasmic adaptor subunit"/>
    <property type="match status" value="1"/>
</dbReference>
<reference evidence="10 11" key="1">
    <citation type="submission" date="2017-08" db="EMBL/GenBank/DDBJ databases">
        <title>Infants hospitalized years apart are colonized by the same room-sourced microbial strains.</title>
        <authorList>
            <person name="Brooks B."/>
            <person name="Olm M.R."/>
            <person name="Firek B.A."/>
            <person name="Baker R."/>
            <person name="Thomas B.C."/>
            <person name="Morowitz M.J."/>
            <person name="Banfield J.F."/>
        </authorList>
    </citation>
    <scope>NUCLEOTIDE SEQUENCE [LARGE SCALE GENOMIC DNA]</scope>
    <source>
        <strain evidence="10">S2_005_003_R2_42</strain>
    </source>
</reference>
<dbReference type="PANTHER" id="PTHR30158:SF3">
    <property type="entry name" value="MULTIDRUG EFFLUX PUMP SUBUNIT ACRA-RELATED"/>
    <property type="match status" value="1"/>
</dbReference>
<evidence type="ECO:0000256" key="1">
    <source>
        <dbReference type="ARBA" id="ARBA00004519"/>
    </source>
</evidence>
<evidence type="ECO:0000259" key="9">
    <source>
        <dbReference type="Pfam" id="PF25967"/>
    </source>
</evidence>
<evidence type="ECO:0000313" key="11">
    <source>
        <dbReference type="Proteomes" id="UP000249046"/>
    </source>
</evidence>
<dbReference type="PANTHER" id="PTHR30158">
    <property type="entry name" value="ACRA/E-RELATED COMPONENT OF DRUG EFFLUX TRANSPORTER"/>
    <property type="match status" value="1"/>
</dbReference>
<dbReference type="SUPFAM" id="SSF111369">
    <property type="entry name" value="HlyD-like secretion proteins"/>
    <property type="match status" value="1"/>
</dbReference>
<feature type="coiled-coil region" evidence="3">
    <location>
        <begin position="99"/>
        <end position="126"/>
    </location>
</feature>